<dbReference type="STRING" id="720554.Clocl_3512"/>
<dbReference type="InterPro" id="IPR008756">
    <property type="entry name" value="Peptidase_M56"/>
</dbReference>
<dbReference type="AlphaFoldDB" id="G8LYK3"/>
<evidence type="ECO:0000313" key="4">
    <source>
        <dbReference type="Proteomes" id="UP000005435"/>
    </source>
</evidence>
<dbReference type="RefSeq" id="WP_014256519.1">
    <property type="nucleotide sequence ID" value="NC_016627.1"/>
</dbReference>
<feature type="transmembrane region" description="Helical" evidence="1">
    <location>
        <begin position="38"/>
        <end position="56"/>
    </location>
</feature>
<name>G8LYK3_ACECE</name>
<keyword evidence="1" id="KW-0472">Membrane</keyword>
<feature type="transmembrane region" description="Helical" evidence="1">
    <location>
        <begin position="348"/>
        <end position="365"/>
    </location>
</feature>
<protein>
    <submittedName>
        <fullName evidence="3">Antirepressor regulating drug resistance protein</fullName>
    </submittedName>
</protein>
<keyword evidence="1" id="KW-0812">Transmembrane</keyword>
<evidence type="ECO:0000313" key="3">
    <source>
        <dbReference type="EMBL" id="AEV69991.1"/>
    </source>
</evidence>
<feature type="transmembrane region" description="Helical" evidence="1">
    <location>
        <begin position="6"/>
        <end position="26"/>
    </location>
</feature>
<reference evidence="3 4" key="2">
    <citation type="journal article" date="2012" name="Stand. Genomic Sci.">
        <title>Complete Genome Sequence of Clostridium clariflavum DSM 19732.</title>
        <authorList>
            <person name="Izquierdo J.A."/>
            <person name="Goodwin L."/>
            <person name="Davenport K.W."/>
            <person name="Teshima H."/>
            <person name="Bruce D."/>
            <person name="Detter C."/>
            <person name="Tapia R."/>
            <person name="Han S."/>
            <person name="Land M."/>
            <person name="Hauser L."/>
            <person name="Jeffries C.D."/>
            <person name="Han J."/>
            <person name="Pitluck S."/>
            <person name="Nolan M."/>
            <person name="Chen A."/>
            <person name="Huntemann M."/>
            <person name="Mavromatis K."/>
            <person name="Mikhailova N."/>
            <person name="Liolios K."/>
            <person name="Woyke T."/>
            <person name="Lynd L.R."/>
        </authorList>
    </citation>
    <scope>NUCLEOTIDE SEQUENCE [LARGE SCALE GENOMIC DNA]</scope>
    <source>
        <strain evidence="4">DSM 19732 / NBRC 101661 / EBR45</strain>
    </source>
</reference>
<dbReference type="Pfam" id="PF05569">
    <property type="entry name" value="Peptidase_M56"/>
    <property type="match status" value="1"/>
</dbReference>
<keyword evidence="4" id="KW-1185">Reference proteome</keyword>
<dbReference type="OrthoDB" id="9804799at2"/>
<gene>
    <name evidence="3" type="ordered locus">Clocl_3512</name>
</gene>
<keyword evidence="1" id="KW-1133">Transmembrane helix</keyword>
<evidence type="ECO:0000259" key="2">
    <source>
        <dbReference type="Pfam" id="PF05569"/>
    </source>
</evidence>
<dbReference type="CDD" id="cd07341">
    <property type="entry name" value="M56_BlaR1_MecR1_like"/>
    <property type="match status" value="1"/>
</dbReference>
<dbReference type="Proteomes" id="UP000005435">
    <property type="component" value="Chromosome"/>
</dbReference>
<dbReference type="EMBL" id="CP003065">
    <property type="protein sequence ID" value="AEV69991.1"/>
    <property type="molecule type" value="Genomic_DNA"/>
</dbReference>
<dbReference type="eggNOG" id="COG4219">
    <property type="taxonomic scope" value="Bacteria"/>
</dbReference>
<sequence length="788" mass="89715" precursor="true">MLENIFLTIINMSTAASIAAVIIILLRMLIGRKIPKTFHYAAWGIVLIRLLVPFSVPTSFSLFNFIPSNGGEIRQQINMTGYEVERVSRNEIAIDGTRVFHRDANASGEIDDRVNVIDDETDNETVTDSTLPQNGRITSDNNINKQRIVSVIAYIWLVIFLILIVFGIYAYLKTCRRLKTAVLFNDNGLVNECSSKLNFKRKIKIYTSEKINTPVVAGIINVRIIIPAFLVNKSDSNHLKYVIIHELVHIKRYDNITKLLAFFVLCIHWFNPLIWISFLLSQKDMEMSCDIKVLSAYKSDIRSDYANSLLNIAAKQNALIHGGLLAFGESSIRDRIKGIMKFKKSGRLIKIIATFMLVALGFILLTNRQTDDTDRGKSAVADNTYLNEQQEFNNEKDEFSELKAYAKVMEDLLANSNFQYMTEGQMEEVLNTLPEIVRDNYRGIGRIESSGSGYILLKCKKGAKGLPEGTRIYEVTSISTKLSQKVLEDSQGDEICRFPTGMYVNYYNNKDIFFIAVGEKSANMSQIMQIEVFQLSGLDEYIRYAKQAKERGSFIFNSEIYPRIAVSIMIDGISPIEYVQIAETFAKDMKEKLYNLEKIECDTNTLVRTGIEVQFDEDDENFYELCLLSDGTKVIHKHKENGRVIIDHDIYDSIMNIVKAKTAWEWVELSEIHDIVRAEMRMKLGRNSEEQVQVVEDAQNLKELENMFSNAKYCDLTGCPFTAKILLTRRDGKIIALQIATDSCDTMILGTSAAYDYGPEPRGPGVEGTVNRQEVLKRIFDKINWERT</sequence>
<reference evidence="4" key="1">
    <citation type="submission" date="2011-12" db="EMBL/GenBank/DDBJ databases">
        <title>Complete sequence of Clostridium clariflavum DSM 19732.</title>
        <authorList>
            <consortium name="US DOE Joint Genome Institute"/>
            <person name="Lucas S."/>
            <person name="Han J."/>
            <person name="Lapidus A."/>
            <person name="Cheng J.-F."/>
            <person name="Goodwin L."/>
            <person name="Pitluck S."/>
            <person name="Peters L."/>
            <person name="Teshima H."/>
            <person name="Detter J.C."/>
            <person name="Han C."/>
            <person name="Tapia R."/>
            <person name="Land M."/>
            <person name="Hauser L."/>
            <person name="Kyrpides N."/>
            <person name="Ivanova N."/>
            <person name="Pagani I."/>
            <person name="Kitzmiller T."/>
            <person name="Lynd L."/>
            <person name="Izquierdo J."/>
            <person name="Woyke T."/>
        </authorList>
    </citation>
    <scope>NUCLEOTIDE SEQUENCE [LARGE SCALE GENOMIC DNA]</scope>
    <source>
        <strain evidence="4">DSM 19732 / NBRC 101661 / EBR45</strain>
    </source>
</reference>
<feature type="transmembrane region" description="Helical" evidence="1">
    <location>
        <begin position="259"/>
        <end position="280"/>
    </location>
</feature>
<evidence type="ECO:0000256" key="1">
    <source>
        <dbReference type="SAM" id="Phobius"/>
    </source>
</evidence>
<feature type="domain" description="Peptidase M56" evidence="2">
    <location>
        <begin position="8"/>
        <end position="337"/>
    </location>
</feature>
<accession>G8LYK3</accession>
<organism evidence="3 4">
    <name type="scientific">Acetivibrio clariflavus (strain DSM 19732 / NBRC 101661 / EBR45)</name>
    <name type="common">Clostridium clariflavum</name>
    <dbReference type="NCBI Taxonomy" id="720554"/>
    <lineage>
        <taxon>Bacteria</taxon>
        <taxon>Bacillati</taxon>
        <taxon>Bacillota</taxon>
        <taxon>Clostridia</taxon>
        <taxon>Eubacteriales</taxon>
        <taxon>Oscillospiraceae</taxon>
        <taxon>Acetivibrio</taxon>
    </lineage>
</organism>
<dbReference type="PANTHER" id="PTHR34978:SF3">
    <property type="entry name" value="SLR0241 PROTEIN"/>
    <property type="match status" value="1"/>
</dbReference>
<dbReference type="HOGENOM" id="CLU_355909_0_0_9"/>
<dbReference type="InterPro" id="IPR052173">
    <property type="entry name" value="Beta-lactam_resp_regulator"/>
</dbReference>
<feature type="transmembrane region" description="Helical" evidence="1">
    <location>
        <begin position="211"/>
        <end position="231"/>
    </location>
</feature>
<proteinExistence type="predicted"/>
<dbReference type="KEGG" id="ccl:Clocl_3512"/>
<feature type="transmembrane region" description="Helical" evidence="1">
    <location>
        <begin position="151"/>
        <end position="172"/>
    </location>
</feature>
<dbReference type="PANTHER" id="PTHR34978">
    <property type="entry name" value="POSSIBLE SENSOR-TRANSDUCER PROTEIN BLAR"/>
    <property type="match status" value="1"/>
</dbReference>